<organism evidence="6 7">
    <name type="scientific">Georgenia daeguensis</name>
    <dbReference type="NCBI Taxonomy" id="908355"/>
    <lineage>
        <taxon>Bacteria</taxon>
        <taxon>Bacillati</taxon>
        <taxon>Actinomycetota</taxon>
        <taxon>Actinomycetes</taxon>
        <taxon>Micrococcales</taxon>
        <taxon>Bogoriellaceae</taxon>
        <taxon>Georgenia</taxon>
    </lineage>
</organism>
<dbReference type="Gene3D" id="3.40.50.2300">
    <property type="match status" value="2"/>
</dbReference>
<evidence type="ECO:0000256" key="2">
    <source>
        <dbReference type="ARBA" id="ARBA00023015"/>
    </source>
</evidence>
<dbReference type="InterPro" id="IPR010982">
    <property type="entry name" value="Lambda_DNA-bd_dom_sf"/>
</dbReference>
<dbReference type="RefSeq" id="WP_345041342.1">
    <property type="nucleotide sequence ID" value="NZ_BAABBA010000010.1"/>
</dbReference>
<dbReference type="SUPFAM" id="SSF53822">
    <property type="entry name" value="Periplasmic binding protein-like I"/>
    <property type="match status" value="1"/>
</dbReference>
<dbReference type="Pfam" id="PF00356">
    <property type="entry name" value="LacI"/>
    <property type="match status" value="1"/>
</dbReference>
<keyword evidence="2" id="KW-0805">Transcription regulation</keyword>
<gene>
    <name evidence="6" type="ORF">GCM10022262_23520</name>
</gene>
<evidence type="ECO:0000313" key="7">
    <source>
        <dbReference type="Proteomes" id="UP001499841"/>
    </source>
</evidence>
<dbReference type="Pfam" id="PF13377">
    <property type="entry name" value="Peripla_BP_3"/>
    <property type="match status" value="1"/>
</dbReference>
<comment type="caution">
    <text evidence="6">The sequence shown here is derived from an EMBL/GenBank/DDBJ whole genome shotgun (WGS) entry which is preliminary data.</text>
</comment>
<dbReference type="PROSITE" id="PS50932">
    <property type="entry name" value="HTH_LACI_2"/>
    <property type="match status" value="1"/>
</dbReference>
<dbReference type="CDD" id="cd06267">
    <property type="entry name" value="PBP1_LacI_sugar_binding-like"/>
    <property type="match status" value="1"/>
</dbReference>
<dbReference type="PANTHER" id="PTHR30146:SF148">
    <property type="entry name" value="HTH-TYPE TRANSCRIPTIONAL REPRESSOR PURR-RELATED"/>
    <property type="match status" value="1"/>
</dbReference>
<keyword evidence="1" id="KW-0678">Repressor</keyword>
<dbReference type="SUPFAM" id="SSF47413">
    <property type="entry name" value="lambda repressor-like DNA-binding domains"/>
    <property type="match status" value="1"/>
</dbReference>
<dbReference type="InterPro" id="IPR028082">
    <property type="entry name" value="Peripla_BP_I"/>
</dbReference>
<keyword evidence="7" id="KW-1185">Reference proteome</keyword>
<dbReference type="PROSITE" id="PS00356">
    <property type="entry name" value="HTH_LACI_1"/>
    <property type="match status" value="1"/>
</dbReference>
<evidence type="ECO:0000256" key="4">
    <source>
        <dbReference type="ARBA" id="ARBA00023163"/>
    </source>
</evidence>
<reference evidence="7" key="1">
    <citation type="journal article" date="2019" name="Int. J. Syst. Evol. Microbiol.">
        <title>The Global Catalogue of Microorganisms (GCM) 10K type strain sequencing project: providing services to taxonomists for standard genome sequencing and annotation.</title>
        <authorList>
            <consortium name="The Broad Institute Genomics Platform"/>
            <consortium name="The Broad Institute Genome Sequencing Center for Infectious Disease"/>
            <person name="Wu L."/>
            <person name="Ma J."/>
        </authorList>
    </citation>
    <scope>NUCLEOTIDE SEQUENCE [LARGE SCALE GENOMIC DNA]</scope>
    <source>
        <strain evidence="7">JCM 17459</strain>
    </source>
</reference>
<dbReference type="Gene3D" id="1.10.260.40">
    <property type="entry name" value="lambda repressor-like DNA-binding domains"/>
    <property type="match status" value="1"/>
</dbReference>
<name>A0ABP8EW18_9MICO</name>
<accession>A0ABP8EW18</accession>
<dbReference type="CDD" id="cd01392">
    <property type="entry name" value="HTH_LacI"/>
    <property type="match status" value="1"/>
</dbReference>
<protein>
    <submittedName>
        <fullName evidence="6">LacI family DNA-binding transcriptional regulator</fullName>
    </submittedName>
</protein>
<dbReference type="Proteomes" id="UP001499841">
    <property type="component" value="Unassembled WGS sequence"/>
</dbReference>
<keyword evidence="3 6" id="KW-0238">DNA-binding</keyword>
<sequence>MPTIKDVARAAGVSTASVSRVLTDHPATSPEMRERVLAAVQALNFRPNAVARSLRSTGTRTVGLVVSDLMNPYFTELARAVEDTARAAGYSVIVGNADEDPAQQDHYIRILLERQVDGLIVVPTVETSPLLREAADLNRHLVLVDRPAADVDAPTVLADSSAAIAALVDHLVATGRTDPAIITGPEHAGTARLRLEHFRAALARHSLELRPERVQHGDFRPASGHEAMADLLAMPSLPDAVFVTNGSMALGVLQLLAEQRATIPVRIPDDLALAVFDDMPWFTLLSPTVTAIAQPTAQLGQRAMRLLLARIAGSPETDGGTPGTDALECCLVLRESTLPRRSA</sequence>
<evidence type="ECO:0000256" key="1">
    <source>
        <dbReference type="ARBA" id="ARBA00022491"/>
    </source>
</evidence>
<dbReference type="InterPro" id="IPR000843">
    <property type="entry name" value="HTH_LacI"/>
</dbReference>
<keyword evidence="4" id="KW-0804">Transcription</keyword>
<proteinExistence type="predicted"/>
<dbReference type="GO" id="GO:0003677">
    <property type="term" value="F:DNA binding"/>
    <property type="evidence" value="ECO:0007669"/>
    <property type="project" value="UniProtKB-KW"/>
</dbReference>
<feature type="domain" description="HTH lacI-type" evidence="5">
    <location>
        <begin position="2"/>
        <end position="56"/>
    </location>
</feature>
<dbReference type="EMBL" id="BAABBA010000010">
    <property type="protein sequence ID" value="GAA4287992.1"/>
    <property type="molecule type" value="Genomic_DNA"/>
</dbReference>
<dbReference type="PANTHER" id="PTHR30146">
    <property type="entry name" value="LACI-RELATED TRANSCRIPTIONAL REPRESSOR"/>
    <property type="match status" value="1"/>
</dbReference>
<dbReference type="PRINTS" id="PR00036">
    <property type="entry name" value="HTHLACI"/>
</dbReference>
<dbReference type="InterPro" id="IPR046335">
    <property type="entry name" value="LacI/GalR-like_sensor"/>
</dbReference>
<evidence type="ECO:0000256" key="3">
    <source>
        <dbReference type="ARBA" id="ARBA00023125"/>
    </source>
</evidence>
<dbReference type="SMART" id="SM00354">
    <property type="entry name" value="HTH_LACI"/>
    <property type="match status" value="1"/>
</dbReference>
<evidence type="ECO:0000313" key="6">
    <source>
        <dbReference type="EMBL" id="GAA4287992.1"/>
    </source>
</evidence>
<evidence type="ECO:0000259" key="5">
    <source>
        <dbReference type="PROSITE" id="PS50932"/>
    </source>
</evidence>